<proteinExistence type="predicted"/>
<accession>A0AAE0GIB4</accession>
<evidence type="ECO:0000313" key="3">
    <source>
        <dbReference type="EMBL" id="KAK3278574.1"/>
    </source>
</evidence>
<dbReference type="Proteomes" id="UP001190700">
    <property type="component" value="Unassembled WGS sequence"/>
</dbReference>
<keyword evidence="1" id="KW-0175">Coiled coil</keyword>
<dbReference type="InterPro" id="IPR044999">
    <property type="entry name" value="CbbY-like"/>
</dbReference>
<comment type="caution">
    <text evidence="3">The sequence shown here is derived from an EMBL/GenBank/DDBJ whole genome shotgun (WGS) entry which is preliminary data.</text>
</comment>
<dbReference type="InterPro" id="IPR023198">
    <property type="entry name" value="PGP-like_dom2"/>
</dbReference>
<feature type="compositionally biased region" description="Low complexity" evidence="2">
    <location>
        <begin position="24"/>
        <end position="34"/>
    </location>
</feature>
<sequence length="605" mass="68209">MQLTSRSLPRSRGISSLPHKLKRPSSSFSCTQRSSRYSKAPQFYSHVNINASVAKEGGSSSQGPNSETDDTHRLAYNKAFEFFQVKIDNELVEWTGPYYDTLVNVAEGGKMRWHFNNNTWPTFSTEGCTFGEIASADCVEVQDELILILQDKKTELYNDIVSHAGKSEEEVQLIARIQSLEKQLTETAEASSQKVKELQAELEARTSGSLSEALPTEQNAELRAQIRRLEEVSSEDLAEYEAQEVQLTARIQSLENQLIETAEASAQELKELQAELEARTSGSLSEALPAEQSSELRAQIRRLEEELAERPHLSREDLAEYEAQTVARIQTMMVEEQLQSVQSAEREPDLAELEQISKLRMLVRQLEKQEVQLTARIQSLEKQLTETAEASCLKVKELQAELEARTSGSLSEALPTEQSEALPTEQNAELRAQIRRLEEVSSEDLAEYEAQELQLTARIQSLENQLIETAEASAQELKELQAELEARTSGSLSEALPAEQSSELRAQIRRLEEELAESPHLSREDIAEYEAQTVARIQTMMVEEQLQSVQSAEREPDLLVELEETTKLRALVRRLETQMADMVTRDELKLEEAKVLALTLDTKDK</sequence>
<protein>
    <submittedName>
        <fullName evidence="3">Uncharacterized protein</fullName>
    </submittedName>
</protein>
<organism evidence="3 4">
    <name type="scientific">Cymbomonas tetramitiformis</name>
    <dbReference type="NCBI Taxonomy" id="36881"/>
    <lineage>
        <taxon>Eukaryota</taxon>
        <taxon>Viridiplantae</taxon>
        <taxon>Chlorophyta</taxon>
        <taxon>Pyramimonadophyceae</taxon>
        <taxon>Pyramimonadales</taxon>
        <taxon>Pyramimonadaceae</taxon>
        <taxon>Cymbomonas</taxon>
    </lineage>
</organism>
<feature type="region of interest" description="Disordered" evidence="2">
    <location>
        <begin position="1"/>
        <end position="34"/>
    </location>
</feature>
<dbReference type="EMBL" id="LGRX02005375">
    <property type="protein sequence ID" value="KAK3278574.1"/>
    <property type="molecule type" value="Genomic_DNA"/>
</dbReference>
<dbReference type="Gene3D" id="1.10.150.240">
    <property type="entry name" value="Putative phosphatase, domain 2"/>
    <property type="match status" value="1"/>
</dbReference>
<dbReference type="PANTHER" id="PTHR42896:SF4">
    <property type="entry name" value="OS08G0485900 PROTEIN"/>
    <property type="match status" value="1"/>
</dbReference>
<feature type="coiled-coil region" evidence="1">
    <location>
        <begin position="181"/>
        <end position="279"/>
    </location>
</feature>
<evidence type="ECO:0000256" key="2">
    <source>
        <dbReference type="SAM" id="MobiDB-lite"/>
    </source>
</evidence>
<dbReference type="GO" id="GO:0016787">
    <property type="term" value="F:hydrolase activity"/>
    <property type="evidence" value="ECO:0007669"/>
    <property type="project" value="InterPro"/>
</dbReference>
<feature type="region of interest" description="Disordered" evidence="2">
    <location>
        <begin position="406"/>
        <end position="426"/>
    </location>
</feature>
<evidence type="ECO:0000256" key="1">
    <source>
        <dbReference type="SAM" id="Coils"/>
    </source>
</evidence>
<name>A0AAE0GIB4_9CHLO</name>
<dbReference type="PANTHER" id="PTHR42896">
    <property type="entry name" value="XYLULOSE-1,5-BISPHOSPHATE (XUBP) PHOSPHATASE"/>
    <property type="match status" value="1"/>
</dbReference>
<dbReference type="AlphaFoldDB" id="A0AAE0GIB4"/>
<keyword evidence="4" id="KW-1185">Reference proteome</keyword>
<gene>
    <name evidence="3" type="ORF">CYMTET_13501</name>
</gene>
<evidence type="ECO:0000313" key="4">
    <source>
        <dbReference type="Proteomes" id="UP001190700"/>
    </source>
</evidence>
<reference evidence="3 4" key="1">
    <citation type="journal article" date="2015" name="Genome Biol. Evol.">
        <title>Comparative Genomics of a Bacterivorous Green Alga Reveals Evolutionary Causalities and Consequences of Phago-Mixotrophic Mode of Nutrition.</title>
        <authorList>
            <person name="Burns J.A."/>
            <person name="Paasch A."/>
            <person name="Narechania A."/>
            <person name="Kim E."/>
        </authorList>
    </citation>
    <scope>NUCLEOTIDE SEQUENCE [LARGE SCALE GENOMIC DNA]</scope>
    <source>
        <strain evidence="3 4">PLY_AMNH</strain>
    </source>
</reference>
<feature type="coiled-coil region" evidence="1">
    <location>
        <begin position="427"/>
        <end position="487"/>
    </location>
</feature>
<feature type="coiled-coil region" evidence="1">
    <location>
        <begin position="356"/>
        <end position="390"/>
    </location>
</feature>